<evidence type="ECO:0000256" key="3">
    <source>
        <dbReference type="ARBA" id="ARBA00022448"/>
    </source>
</evidence>
<evidence type="ECO:0000256" key="1">
    <source>
        <dbReference type="ARBA" id="ARBA00008987"/>
    </source>
</evidence>
<dbReference type="EMBL" id="CACRSY010000016">
    <property type="protein sequence ID" value="VYT31528.1"/>
    <property type="molecule type" value="Genomic_DNA"/>
</dbReference>
<feature type="disulfide bond" description="Redox-active" evidence="10">
    <location>
        <begin position="30"/>
        <end position="33"/>
    </location>
</feature>
<feature type="active site" description="Nucleophile" evidence="9">
    <location>
        <position position="33"/>
    </location>
</feature>
<dbReference type="Gene3D" id="3.40.30.10">
    <property type="entry name" value="Glutaredoxin"/>
    <property type="match status" value="1"/>
</dbReference>
<evidence type="ECO:0000256" key="2">
    <source>
        <dbReference type="ARBA" id="ARBA00020570"/>
    </source>
</evidence>
<keyword evidence="5 10" id="KW-1015">Disulfide bond</keyword>
<protein>
    <recommendedName>
        <fullName evidence="2 7">Thioredoxin</fullName>
    </recommendedName>
</protein>
<dbReference type="GO" id="GO:0005829">
    <property type="term" value="C:cytosol"/>
    <property type="evidence" value="ECO:0007669"/>
    <property type="project" value="TreeGrafter"/>
</dbReference>
<evidence type="ECO:0000256" key="5">
    <source>
        <dbReference type="ARBA" id="ARBA00023157"/>
    </source>
</evidence>
<reference evidence="12" key="1">
    <citation type="submission" date="2019-11" db="EMBL/GenBank/DDBJ databases">
        <authorList>
            <person name="Feng L."/>
        </authorList>
    </citation>
    <scope>NUCLEOTIDE SEQUENCE</scope>
    <source>
        <strain evidence="12">BhanseniiLFYP23</strain>
    </source>
</reference>
<accession>A0A6N2VN26</accession>
<dbReference type="FunFam" id="3.40.30.10:FF:000001">
    <property type="entry name" value="Thioredoxin"/>
    <property type="match status" value="1"/>
</dbReference>
<evidence type="ECO:0000256" key="7">
    <source>
        <dbReference type="NCBIfam" id="TIGR01068"/>
    </source>
</evidence>
<keyword evidence="4" id="KW-0249">Electron transport</keyword>
<evidence type="ECO:0000256" key="9">
    <source>
        <dbReference type="PIRSR" id="PIRSR000077-1"/>
    </source>
</evidence>
<dbReference type="Pfam" id="PF00085">
    <property type="entry name" value="Thioredoxin"/>
    <property type="match status" value="1"/>
</dbReference>
<evidence type="ECO:0000313" key="12">
    <source>
        <dbReference type="EMBL" id="VYT31528.1"/>
    </source>
</evidence>
<dbReference type="InterPro" id="IPR013766">
    <property type="entry name" value="Thioredoxin_domain"/>
</dbReference>
<dbReference type="PIRSF" id="PIRSF000077">
    <property type="entry name" value="Thioredoxin"/>
    <property type="match status" value="1"/>
</dbReference>
<dbReference type="PROSITE" id="PS51352">
    <property type="entry name" value="THIOREDOXIN_2"/>
    <property type="match status" value="1"/>
</dbReference>
<evidence type="ECO:0000256" key="8">
    <source>
        <dbReference type="PIRNR" id="PIRNR000077"/>
    </source>
</evidence>
<feature type="active site" description="Nucleophile" evidence="9">
    <location>
        <position position="30"/>
    </location>
</feature>
<evidence type="ECO:0000256" key="6">
    <source>
        <dbReference type="ARBA" id="ARBA00023284"/>
    </source>
</evidence>
<comment type="similarity">
    <text evidence="1 8">Belongs to the thioredoxin family.</text>
</comment>
<dbReference type="CDD" id="cd02947">
    <property type="entry name" value="TRX_family"/>
    <property type="match status" value="1"/>
</dbReference>
<feature type="site" description="Deprotonates C-terminal active site Cys" evidence="9">
    <location>
        <position position="24"/>
    </location>
</feature>
<dbReference type="RefSeq" id="WP_156342752.1">
    <property type="nucleotide sequence ID" value="NZ_CACRSY010000016.1"/>
</dbReference>
<feature type="site" description="Contributes to redox potential value" evidence="9">
    <location>
        <position position="32"/>
    </location>
</feature>
<dbReference type="PANTHER" id="PTHR45663:SF11">
    <property type="entry name" value="GEO12009P1"/>
    <property type="match status" value="1"/>
</dbReference>
<dbReference type="InterPro" id="IPR036249">
    <property type="entry name" value="Thioredoxin-like_sf"/>
</dbReference>
<dbReference type="GO" id="GO:0045454">
    <property type="term" value="P:cell redox homeostasis"/>
    <property type="evidence" value="ECO:0007669"/>
    <property type="project" value="TreeGrafter"/>
</dbReference>
<dbReference type="PANTHER" id="PTHR45663">
    <property type="entry name" value="GEO12009P1"/>
    <property type="match status" value="1"/>
</dbReference>
<organism evidence="12">
    <name type="scientific">Blautia hansenii</name>
    <name type="common">Ruminococcus hansenii</name>
    <dbReference type="NCBI Taxonomy" id="1322"/>
    <lineage>
        <taxon>Bacteria</taxon>
        <taxon>Bacillati</taxon>
        <taxon>Bacillota</taxon>
        <taxon>Clostridia</taxon>
        <taxon>Lachnospirales</taxon>
        <taxon>Lachnospiraceae</taxon>
        <taxon>Blautia</taxon>
    </lineage>
</organism>
<dbReference type="PRINTS" id="PR00421">
    <property type="entry name" value="THIOREDOXIN"/>
</dbReference>
<gene>
    <name evidence="12" type="primary">trxA</name>
    <name evidence="12" type="ORF">BHLFYP23_01219</name>
</gene>
<evidence type="ECO:0000259" key="11">
    <source>
        <dbReference type="PROSITE" id="PS51352"/>
    </source>
</evidence>
<dbReference type="NCBIfam" id="TIGR01068">
    <property type="entry name" value="thioredoxin"/>
    <property type="match status" value="1"/>
</dbReference>
<sequence length="102" mass="11260">MAMEFTSENFAKEVLQSDVPVLVDFWATWCMPCKMLAPVIEELAEEANGRYKVGKINVDDEPSLAAQYGIMNIPTVLVFKNGQVADKSVGAVPKKQLEALLK</sequence>
<dbReference type="GO" id="GO:0015035">
    <property type="term" value="F:protein-disulfide reductase activity"/>
    <property type="evidence" value="ECO:0007669"/>
    <property type="project" value="UniProtKB-UniRule"/>
</dbReference>
<keyword evidence="3" id="KW-0813">Transport</keyword>
<feature type="site" description="Contributes to redox potential value" evidence="9">
    <location>
        <position position="31"/>
    </location>
</feature>
<keyword evidence="6 10" id="KW-0676">Redox-active center</keyword>
<proteinExistence type="inferred from homology"/>
<dbReference type="InterPro" id="IPR005746">
    <property type="entry name" value="Thioredoxin"/>
</dbReference>
<dbReference type="SUPFAM" id="SSF52833">
    <property type="entry name" value="Thioredoxin-like"/>
    <property type="match status" value="1"/>
</dbReference>
<evidence type="ECO:0000256" key="4">
    <source>
        <dbReference type="ARBA" id="ARBA00022982"/>
    </source>
</evidence>
<dbReference type="AlphaFoldDB" id="A0A6N2VN26"/>
<name>A0A6N2VN26_BLAHA</name>
<evidence type="ECO:0000256" key="10">
    <source>
        <dbReference type="PIRSR" id="PIRSR000077-4"/>
    </source>
</evidence>
<feature type="domain" description="Thioredoxin" evidence="11">
    <location>
        <begin position="1"/>
        <end position="102"/>
    </location>
</feature>